<proteinExistence type="predicted"/>
<evidence type="ECO:0008006" key="3">
    <source>
        <dbReference type="Google" id="ProtNLM"/>
    </source>
</evidence>
<dbReference type="AlphaFoldDB" id="A0A1M6Z5M3"/>
<dbReference type="EMBL" id="FRBD01000040">
    <property type="protein sequence ID" value="SHL25589.1"/>
    <property type="molecule type" value="Genomic_DNA"/>
</dbReference>
<reference evidence="1 2" key="1">
    <citation type="submission" date="2016-11" db="EMBL/GenBank/DDBJ databases">
        <authorList>
            <person name="Jaros S."/>
            <person name="Januszkiewicz K."/>
            <person name="Wedrychowicz H."/>
        </authorList>
    </citation>
    <scope>NUCLEOTIDE SEQUENCE [LARGE SCALE GENOMIC DNA]</scope>
    <source>
        <strain evidence="1 2">KHT3</strain>
    </source>
</reference>
<name>A0A1M6Z5M3_XYLRU</name>
<dbReference type="Proteomes" id="UP000184130">
    <property type="component" value="Unassembled WGS sequence"/>
</dbReference>
<evidence type="ECO:0000313" key="2">
    <source>
        <dbReference type="Proteomes" id="UP000184130"/>
    </source>
</evidence>
<accession>A0A1M6Z5M3</accession>
<dbReference type="InterPro" id="IPR012337">
    <property type="entry name" value="RNaseH-like_sf"/>
</dbReference>
<dbReference type="SUPFAM" id="SSF53098">
    <property type="entry name" value="Ribonuclease H-like"/>
    <property type="match status" value="1"/>
</dbReference>
<evidence type="ECO:0000313" key="1">
    <source>
        <dbReference type="EMBL" id="SHL25589.1"/>
    </source>
</evidence>
<gene>
    <name evidence="1" type="ORF">SAMN05216463_1408</name>
</gene>
<sequence length="392" mass="46030">MGRILEFIEREGEGKYSCYKTRKLILDQNDQDTLDYDDKPAIEQHSGTFAETDLSRKDTVRIDSRMMKLASSPLFSFFLDGSRHVYKVDDIAIGNRIFPFLAGQIIVGCCERKDRDTFKKYDLQRKIVLSLPQNFNYDDDKEDNFCRSYCEKINSEISKIRFVQEHKIEIKKILLYPTDGNREITKDKNGFKNSGIAKIQSEMSDEEQLMVRSLCKNNLLDNEHFLIKDGSIEYNHSFSNMSLIEWSQLRSNYKHVVGVSKMFNPDLLKDYRGRKLSATIANLRPFERTKVYRYPSHNGEAEFAMWYLRLRNSEFRETHFSDVIKCEMLIEQKGESIETPLINLISANLIREAYPTCFGKDNRWANHLYPIFLTESFCKSNYINQNIILNLF</sequence>
<protein>
    <recommendedName>
        <fullName evidence="3">NurA domain-containing protein</fullName>
    </recommendedName>
</protein>
<dbReference type="OrthoDB" id="1791270at2"/>
<organism evidence="1 2">
    <name type="scientific">Xylanibacter ruminicola</name>
    <name type="common">Prevotella ruminicola</name>
    <dbReference type="NCBI Taxonomy" id="839"/>
    <lineage>
        <taxon>Bacteria</taxon>
        <taxon>Pseudomonadati</taxon>
        <taxon>Bacteroidota</taxon>
        <taxon>Bacteroidia</taxon>
        <taxon>Bacteroidales</taxon>
        <taxon>Prevotellaceae</taxon>
        <taxon>Xylanibacter</taxon>
    </lineage>
</organism>
<dbReference type="RefSeq" id="WP_073211747.1">
    <property type="nucleotide sequence ID" value="NZ_FRBD01000040.1"/>
</dbReference>